<dbReference type="EMBL" id="QFPO01000003">
    <property type="protein sequence ID" value="PZQ18784.1"/>
    <property type="molecule type" value="Genomic_DNA"/>
</dbReference>
<feature type="chain" id="PRO_5015957039" description="DUF3011 domain-containing protein" evidence="2">
    <location>
        <begin position="27"/>
        <end position="213"/>
    </location>
</feature>
<evidence type="ECO:0008006" key="5">
    <source>
        <dbReference type="Google" id="ProtNLM"/>
    </source>
</evidence>
<accession>A0A2W5KSC6</accession>
<name>A0A2W5KSC6_9GAMM</name>
<evidence type="ECO:0000256" key="2">
    <source>
        <dbReference type="SAM" id="SignalP"/>
    </source>
</evidence>
<reference evidence="3 4" key="1">
    <citation type="submission" date="2017-08" db="EMBL/GenBank/DDBJ databases">
        <title>Infants hospitalized years apart are colonized by the same room-sourced microbial strains.</title>
        <authorList>
            <person name="Brooks B."/>
            <person name="Olm M.R."/>
            <person name="Firek B.A."/>
            <person name="Baker R."/>
            <person name="Thomas B.C."/>
            <person name="Morowitz M.J."/>
            <person name="Banfield J.F."/>
        </authorList>
    </citation>
    <scope>NUCLEOTIDE SEQUENCE [LARGE SCALE GENOMIC DNA]</scope>
    <source>
        <strain evidence="3">S2_005_003_R2_42</strain>
    </source>
</reference>
<dbReference type="Pfam" id="PF11218">
    <property type="entry name" value="DUF3011"/>
    <property type="match status" value="1"/>
</dbReference>
<evidence type="ECO:0000256" key="1">
    <source>
        <dbReference type="SAM" id="MobiDB-lite"/>
    </source>
</evidence>
<dbReference type="InterPro" id="IPR021381">
    <property type="entry name" value="DUF3011"/>
</dbReference>
<dbReference type="AlphaFoldDB" id="A0A2W5KSC6"/>
<evidence type="ECO:0000313" key="3">
    <source>
        <dbReference type="EMBL" id="PZQ18784.1"/>
    </source>
</evidence>
<sequence>MTGLGRSVLGAACLALSHLSSTTVLAQSGTVTVECHSVGYEYSECRAPLRAPQLIHQISSSSCILNRTWGFDRRSQRLWVDQGCAGVFADVGGYHHGKSGTFDPGSRRYDDRGRDVGLLVLGAAAGAALSSADRHEHHSNYRSDTHSYAHGGYDGCHGVGCLVDPPKNDDGSDAIDTRPSFDKQGNPNFDTHGNWIGCHGAGCDVDPPSGNND</sequence>
<keyword evidence="2" id="KW-0732">Signal</keyword>
<feature type="signal peptide" evidence="2">
    <location>
        <begin position="1"/>
        <end position="26"/>
    </location>
</feature>
<feature type="region of interest" description="Disordered" evidence="1">
    <location>
        <begin position="167"/>
        <end position="188"/>
    </location>
</feature>
<gene>
    <name evidence="3" type="ORF">DI564_03300</name>
</gene>
<dbReference type="Proteomes" id="UP000249046">
    <property type="component" value="Unassembled WGS sequence"/>
</dbReference>
<evidence type="ECO:0000313" key="4">
    <source>
        <dbReference type="Proteomes" id="UP000249046"/>
    </source>
</evidence>
<comment type="caution">
    <text evidence="3">The sequence shown here is derived from an EMBL/GenBank/DDBJ whole genome shotgun (WGS) entry which is preliminary data.</text>
</comment>
<protein>
    <recommendedName>
        <fullName evidence="5">DUF3011 domain-containing protein</fullName>
    </recommendedName>
</protein>
<organism evidence="3 4">
    <name type="scientific">Rhodanobacter denitrificans</name>
    <dbReference type="NCBI Taxonomy" id="666685"/>
    <lineage>
        <taxon>Bacteria</taxon>
        <taxon>Pseudomonadati</taxon>
        <taxon>Pseudomonadota</taxon>
        <taxon>Gammaproteobacteria</taxon>
        <taxon>Lysobacterales</taxon>
        <taxon>Rhodanobacteraceae</taxon>
        <taxon>Rhodanobacter</taxon>
    </lineage>
</organism>
<proteinExistence type="predicted"/>
<feature type="compositionally biased region" description="Basic and acidic residues" evidence="1">
    <location>
        <begin position="167"/>
        <end position="181"/>
    </location>
</feature>